<evidence type="ECO:0000259" key="2">
    <source>
        <dbReference type="PROSITE" id="PS51278"/>
    </source>
</evidence>
<dbReference type="EMBL" id="ML978260">
    <property type="protein sequence ID" value="KAF2025658.1"/>
    <property type="molecule type" value="Genomic_DNA"/>
</dbReference>
<dbReference type="Proteomes" id="UP000799777">
    <property type="component" value="Unassembled WGS sequence"/>
</dbReference>
<dbReference type="FunFam" id="3.60.20.10:FF:000084">
    <property type="entry name" value="Class II glutamine amidotransferase"/>
    <property type="match status" value="1"/>
</dbReference>
<keyword evidence="4" id="KW-1185">Reference proteome</keyword>
<dbReference type="InterPro" id="IPR017932">
    <property type="entry name" value="GATase_2_dom"/>
</dbReference>
<dbReference type="PANTHER" id="PTHR43187:SF1">
    <property type="entry name" value="GLUTAMINE AMIDOTRANSFERASE DUG3-RELATED"/>
    <property type="match status" value="1"/>
</dbReference>
<evidence type="ECO:0000256" key="1">
    <source>
        <dbReference type="ARBA" id="ARBA00022962"/>
    </source>
</evidence>
<evidence type="ECO:0000313" key="4">
    <source>
        <dbReference type="Proteomes" id="UP000799777"/>
    </source>
</evidence>
<dbReference type="PROSITE" id="PS51278">
    <property type="entry name" value="GATASE_TYPE_2"/>
    <property type="match status" value="1"/>
</dbReference>
<dbReference type="GO" id="GO:0008242">
    <property type="term" value="F:omega peptidase activity"/>
    <property type="evidence" value="ECO:0007669"/>
    <property type="project" value="TreeGrafter"/>
</dbReference>
<dbReference type="GO" id="GO:0005737">
    <property type="term" value="C:cytoplasm"/>
    <property type="evidence" value="ECO:0007669"/>
    <property type="project" value="TreeGrafter"/>
</dbReference>
<proteinExistence type="predicted"/>
<name>A0A9P4GZR6_9PLEO</name>
<protein>
    <submittedName>
        <fullName evidence="3">N-terminal nucleophile aminohydrolase</fullName>
    </submittedName>
</protein>
<dbReference type="InterPro" id="IPR026869">
    <property type="entry name" value="EgtC-like"/>
</dbReference>
<dbReference type="Gene3D" id="3.60.20.10">
    <property type="entry name" value="Glutamine Phosphoribosylpyrophosphate, subunit 1, domain 1"/>
    <property type="match status" value="1"/>
</dbReference>
<sequence>MCRWFAYISPTEPCLLSDVLMTPANSISKQCSEHYLPKLLPHDKDKDLDHTSDELLRMRNSLLNMDGLGIAWYTEATSSYVKHVTGPRPALYKSQSPPVNDFNFKSLCENTETQCVFAHIRASSGSVVTQVNSHPFVFGRHVFMHNGVISNFAAIRRDMTDLMSFDAYCNVLGSTDSEHAAALYITNLTIHGDKSTWDKSYPMKAMFVALHKTVLQILTLQHSKLGASNVPNSLNFCTTDGTKLLAIRFRNHATQQPPSLYWSEFAGRTLNTKYPGHPDSKDIVNMEAQYEDEKIGKHTIVASEPTTFDEKEWHLIGANCALMVDEDGVEKEVRIEYRDELNARDPRFDGDEKRI</sequence>
<dbReference type="PANTHER" id="PTHR43187">
    <property type="entry name" value="GLUTAMINE AMIDOTRANSFERASE DUG3-RELATED"/>
    <property type="match status" value="1"/>
</dbReference>
<dbReference type="OrthoDB" id="444432at2759"/>
<feature type="domain" description="Glutamine amidotransferase type-2" evidence="2">
    <location>
        <begin position="2"/>
        <end position="355"/>
    </location>
</feature>
<reference evidence="3" key="1">
    <citation type="journal article" date="2020" name="Stud. Mycol.">
        <title>101 Dothideomycetes genomes: a test case for predicting lifestyles and emergence of pathogens.</title>
        <authorList>
            <person name="Haridas S."/>
            <person name="Albert R."/>
            <person name="Binder M."/>
            <person name="Bloem J."/>
            <person name="Labutti K."/>
            <person name="Salamov A."/>
            <person name="Andreopoulos B."/>
            <person name="Baker S."/>
            <person name="Barry K."/>
            <person name="Bills G."/>
            <person name="Bluhm B."/>
            <person name="Cannon C."/>
            <person name="Castanera R."/>
            <person name="Culley D."/>
            <person name="Daum C."/>
            <person name="Ezra D."/>
            <person name="Gonzalez J."/>
            <person name="Henrissat B."/>
            <person name="Kuo A."/>
            <person name="Liang C."/>
            <person name="Lipzen A."/>
            <person name="Lutzoni F."/>
            <person name="Magnuson J."/>
            <person name="Mondo S."/>
            <person name="Nolan M."/>
            <person name="Ohm R."/>
            <person name="Pangilinan J."/>
            <person name="Park H.-J."/>
            <person name="Ramirez L."/>
            <person name="Alfaro M."/>
            <person name="Sun H."/>
            <person name="Tritt A."/>
            <person name="Yoshinaga Y."/>
            <person name="Zwiers L.-H."/>
            <person name="Turgeon B."/>
            <person name="Goodwin S."/>
            <person name="Spatafora J."/>
            <person name="Crous P."/>
            <person name="Grigoriev I."/>
        </authorList>
    </citation>
    <scope>NUCLEOTIDE SEQUENCE</scope>
    <source>
        <strain evidence="3">CBS 110217</strain>
    </source>
</reference>
<keyword evidence="1" id="KW-0315">Glutamine amidotransferase</keyword>
<dbReference type="AlphaFoldDB" id="A0A9P4GZR6"/>
<dbReference type="SUPFAM" id="SSF56235">
    <property type="entry name" value="N-terminal nucleophile aminohydrolases (Ntn hydrolases)"/>
    <property type="match status" value="1"/>
</dbReference>
<dbReference type="CDD" id="cd01908">
    <property type="entry name" value="YafJ"/>
    <property type="match status" value="1"/>
</dbReference>
<dbReference type="Pfam" id="PF13230">
    <property type="entry name" value="GATase_4"/>
    <property type="match status" value="1"/>
</dbReference>
<comment type="caution">
    <text evidence="3">The sequence shown here is derived from an EMBL/GenBank/DDBJ whole genome shotgun (WGS) entry which is preliminary data.</text>
</comment>
<evidence type="ECO:0000313" key="3">
    <source>
        <dbReference type="EMBL" id="KAF2025658.1"/>
    </source>
</evidence>
<gene>
    <name evidence="3" type="ORF">EK21DRAFT_75897</name>
</gene>
<dbReference type="InterPro" id="IPR029055">
    <property type="entry name" value="Ntn_hydrolases_N"/>
</dbReference>
<dbReference type="GO" id="GO:0061672">
    <property type="term" value="C:glutathione hydrolase complex"/>
    <property type="evidence" value="ECO:0007669"/>
    <property type="project" value="TreeGrafter"/>
</dbReference>
<accession>A0A9P4GZR6</accession>
<dbReference type="InterPro" id="IPR052373">
    <property type="entry name" value="Gamma-glu_amide_hydrolase"/>
</dbReference>
<organism evidence="3 4">
    <name type="scientific">Setomelanomma holmii</name>
    <dbReference type="NCBI Taxonomy" id="210430"/>
    <lineage>
        <taxon>Eukaryota</taxon>
        <taxon>Fungi</taxon>
        <taxon>Dikarya</taxon>
        <taxon>Ascomycota</taxon>
        <taxon>Pezizomycotina</taxon>
        <taxon>Dothideomycetes</taxon>
        <taxon>Pleosporomycetidae</taxon>
        <taxon>Pleosporales</taxon>
        <taxon>Pleosporineae</taxon>
        <taxon>Phaeosphaeriaceae</taxon>
        <taxon>Setomelanomma</taxon>
    </lineage>
</organism>
<dbReference type="GO" id="GO:0006751">
    <property type="term" value="P:glutathione catabolic process"/>
    <property type="evidence" value="ECO:0007669"/>
    <property type="project" value="TreeGrafter"/>
</dbReference>